<dbReference type="SUPFAM" id="SSF51905">
    <property type="entry name" value="FAD/NAD(P)-binding domain"/>
    <property type="match status" value="1"/>
</dbReference>
<reference evidence="6 7" key="1">
    <citation type="submission" date="2014-06" db="EMBL/GenBank/DDBJ databases">
        <title>Evolutionary Origins and Diversification of the Mycorrhizal Mutualists.</title>
        <authorList>
            <consortium name="DOE Joint Genome Institute"/>
            <consortium name="Mycorrhizal Genomics Consortium"/>
            <person name="Kohler A."/>
            <person name="Kuo A."/>
            <person name="Nagy L.G."/>
            <person name="Floudas D."/>
            <person name="Copeland A."/>
            <person name="Barry K.W."/>
            <person name="Cichocki N."/>
            <person name="Veneault-Fourrey C."/>
            <person name="LaButti K."/>
            <person name="Lindquist E.A."/>
            <person name="Lipzen A."/>
            <person name="Lundell T."/>
            <person name="Morin E."/>
            <person name="Murat C."/>
            <person name="Riley R."/>
            <person name="Ohm R."/>
            <person name="Sun H."/>
            <person name="Tunlid A."/>
            <person name="Henrissat B."/>
            <person name="Grigoriev I.V."/>
            <person name="Hibbett D.S."/>
            <person name="Martin F."/>
        </authorList>
    </citation>
    <scope>NUCLEOTIDE SEQUENCE [LARGE SCALE GENOMIC DNA]</scope>
    <source>
        <strain evidence="6 7">SS14</strain>
    </source>
</reference>
<evidence type="ECO:0000313" key="7">
    <source>
        <dbReference type="Proteomes" id="UP000054279"/>
    </source>
</evidence>
<keyword evidence="3" id="KW-0274">FAD</keyword>
<evidence type="ECO:0000256" key="4">
    <source>
        <dbReference type="ARBA" id="ARBA00023002"/>
    </source>
</evidence>
<dbReference type="HOGENOM" id="CLU_086753_0_0_1"/>
<dbReference type="InterPro" id="IPR002938">
    <property type="entry name" value="FAD-bd"/>
</dbReference>
<evidence type="ECO:0000256" key="1">
    <source>
        <dbReference type="ARBA" id="ARBA00001974"/>
    </source>
</evidence>
<dbReference type="PANTHER" id="PTHR43004">
    <property type="entry name" value="TRK SYSTEM POTASSIUM UPTAKE PROTEIN"/>
    <property type="match status" value="1"/>
</dbReference>
<evidence type="ECO:0000256" key="3">
    <source>
        <dbReference type="ARBA" id="ARBA00022827"/>
    </source>
</evidence>
<dbReference type="InterPro" id="IPR036188">
    <property type="entry name" value="FAD/NAD-bd_sf"/>
</dbReference>
<dbReference type="Pfam" id="PF01494">
    <property type="entry name" value="FAD_binding_3"/>
    <property type="match status" value="1"/>
</dbReference>
<dbReference type="GO" id="GO:0016709">
    <property type="term" value="F:oxidoreductase activity, acting on paired donors, with incorporation or reduction of molecular oxygen, NAD(P)H as one donor, and incorporation of one atom of oxygen"/>
    <property type="evidence" value="ECO:0007669"/>
    <property type="project" value="UniProtKB-ARBA"/>
</dbReference>
<dbReference type="Proteomes" id="UP000054279">
    <property type="component" value="Unassembled WGS sequence"/>
</dbReference>
<comment type="cofactor">
    <cofactor evidence="1">
        <name>FAD</name>
        <dbReference type="ChEBI" id="CHEBI:57692"/>
    </cofactor>
</comment>
<feature type="domain" description="FAD-binding" evidence="5">
    <location>
        <begin position="114"/>
        <end position="230"/>
    </location>
</feature>
<keyword evidence="7" id="KW-1185">Reference proteome</keyword>
<keyword evidence="2" id="KW-0285">Flavoprotein</keyword>
<dbReference type="GO" id="GO:0071949">
    <property type="term" value="F:FAD binding"/>
    <property type="evidence" value="ECO:0007669"/>
    <property type="project" value="InterPro"/>
</dbReference>
<accession>A0A0C9VJR5</accession>
<name>A0A0C9VJR5_SPHS4</name>
<dbReference type="AlphaFoldDB" id="A0A0C9VJR5"/>
<keyword evidence="4" id="KW-0560">Oxidoreductase</keyword>
<sequence>MSQTGMEVAIVHAGTLEALETVGLAETMIKKGILTNCIAYYGRQNELWSVDFSLLKNDTNYPFVVLISQQAVEEILLDGLKKLRYPERPLVFWRFGFGTTKEDRDVGWGESIPSRPSKEYLQELLDRKNHWDERIIIKEVLTSSRYRVRSAVAQNYWAKVGNCGLLLAGDAAHVHTPVGGQGLNLGVCEAVILGQAINDHINAKQIGSHNPDQILERYAKNRYKVGCRVIGLTKRMTRMVKSGYGWRKKLRNSVMAILKRIPGSMKFLAWRTSGLIHKGA</sequence>
<dbReference type="PANTHER" id="PTHR43004:SF19">
    <property type="entry name" value="BINDING MONOOXYGENASE, PUTATIVE (JCVI)-RELATED"/>
    <property type="match status" value="1"/>
</dbReference>
<dbReference type="OrthoDB" id="2682453at2759"/>
<organism evidence="6 7">
    <name type="scientific">Sphaerobolus stellatus (strain SS14)</name>
    <dbReference type="NCBI Taxonomy" id="990650"/>
    <lineage>
        <taxon>Eukaryota</taxon>
        <taxon>Fungi</taxon>
        <taxon>Dikarya</taxon>
        <taxon>Basidiomycota</taxon>
        <taxon>Agaricomycotina</taxon>
        <taxon>Agaricomycetes</taxon>
        <taxon>Phallomycetidae</taxon>
        <taxon>Geastrales</taxon>
        <taxon>Sphaerobolaceae</taxon>
        <taxon>Sphaerobolus</taxon>
    </lineage>
</organism>
<gene>
    <name evidence="6" type="ORF">M422DRAFT_255184</name>
</gene>
<evidence type="ECO:0000313" key="6">
    <source>
        <dbReference type="EMBL" id="KIJ41857.1"/>
    </source>
</evidence>
<dbReference type="Gene3D" id="3.50.50.60">
    <property type="entry name" value="FAD/NAD(P)-binding domain"/>
    <property type="match status" value="2"/>
</dbReference>
<dbReference type="EMBL" id="KN837134">
    <property type="protein sequence ID" value="KIJ41857.1"/>
    <property type="molecule type" value="Genomic_DNA"/>
</dbReference>
<proteinExistence type="predicted"/>
<protein>
    <recommendedName>
        <fullName evidence="5">FAD-binding domain-containing protein</fullName>
    </recommendedName>
</protein>
<evidence type="ECO:0000259" key="5">
    <source>
        <dbReference type="Pfam" id="PF01494"/>
    </source>
</evidence>
<evidence type="ECO:0000256" key="2">
    <source>
        <dbReference type="ARBA" id="ARBA00022630"/>
    </source>
</evidence>
<dbReference type="InterPro" id="IPR050641">
    <property type="entry name" value="RIFMO-like"/>
</dbReference>